<dbReference type="InterPro" id="IPR036909">
    <property type="entry name" value="Cyt_c-like_dom_sf"/>
</dbReference>
<dbReference type="EMBL" id="UINC01120434">
    <property type="protein sequence ID" value="SVC94914.1"/>
    <property type="molecule type" value="Genomic_DNA"/>
</dbReference>
<dbReference type="GO" id="GO:0009055">
    <property type="term" value="F:electron transfer activity"/>
    <property type="evidence" value="ECO:0007669"/>
    <property type="project" value="InterPro"/>
</dbReference>
<protein>
    <recommendedName>
        <fullName evidence="2">Cytochrome c domain-containing protein</fullName>
    </recommendedName>
</protein>
<feature type="non-terminal residue" evidence="1">
    <location>
        <position position="223"/>
    </location>
</feature>
<gene>
    <name evidence="1" type="ORF">METZ01_LOCUS347768</name>
</gene>
<sequence>MMRALPKLGTGLLALVISLANLAPTSLAAQAESADYPVRVTLIQNPSTDLTYARDVAPIIQDNCLKCHREGSVAPMALETYEDVRRYASRISHRVVRRQMPPWPIDRDVGVTEFKNDPSLTDEEIRTIADWVDAGGPMGDPADLPEPIDWPDAREWEFQSDLGPPDMMLQSPLYNVIANGMDAWPTPITPLEDVIIAGDNITQDRWIKAVAVRPHSNEARFVF</sequence>
<accession>A0A382RB21</accession>
<dbReference type="AlphaFoldDB" id="A0A382RB21"/>
<evidence type="ECO:0008006" key="2">
    <source>
        <dbReference type="Google" id="ProtNLM"/>
    </source>
</evidence>
<name>A0A382RB21_9ZZZZ</name>
<evidence type="ECO:0000313" key="1">
    <source>
        <dbReference type="EMBL" id="SVC94914.1"/>
    </source>
</evidence>
<dbReference type="SUPFAM" id="SSF46626">
    <property type="entry name" value="Cytochrome c"/>
    <property type="match status" value="1"/>
</dbReference>
<proteinExistence type="predicted"/>
<organism evidence="1">
    <name type="scientific">marine metagenome</name>
    <dbReference type="NCBI Taxonomy" id="408172"/>
    <lineage>
        <taxon>unclassified sequences</taxon>
        <taxon>metagenomes</taxon>
        <taxon>ecological metagenomes</taxon>
    </lineage>
</organism>
<reference evidence="1" key="1">
    <citation type="submission" date="2018-05" db="EMBL/GenBank/DDBJ databases">
        <authorList>
            <person name="Lanie J.A."/>
            <person name="Ng W.-L."/>
            <person name="Kazmierczak K.M."/>
            <person name="Andrzejewski T.M."/>
            <person name="Davidsen T.M."/>
            <person name="Wayne K.J."/>
            <person name="Tettelin H."/>
            <person name="Glass J.I."/>
            <person name="Rusch D."/>
            <person name="Podicherti R."/>
            <person name="Tsui H.-C.T."/>
            <person name="Winkler M.E."/>
        </authorList>
    </citation>
    <scope>NUCLEOTIDE SEQUENCE</scope>
</reference>
<dbReference type="GO" id="GO:0020037">
    <property type="term" value="F:heme binding"/>
    <property type="evidence" value="ECO:0007669"/>
    <property type="project" value="InterPro"/>
</dbReference>